<dbReference type="Proteomes" id="UP000008333">
    <property type="component" value="Unassembled WGS sequence"/>
</dbReference>
<keyword evidence="4" id="KW-1185">Reference proteome</keyword>
<evidence type="ECO:0000313" key="4">
    <source>
        <dbReference type="Proteomes" id="UP000008333"/>
    </source>
</evidence>
<comment type="caution">
    <text evidence="3">The sequence shown here is derived from an EMBL/GenBank/DDBJ whole genome shotgun (WGS) entry which is preliminary data.</text>
</comment>
<sequence>MGHVLLGYTKERERKNELHDKQSVRKKFVSKVGGRPFWLDRINLLPQKEFHCFLCSKLMSFLLQVYAPLDDMPHCFHRCLYLFICLSCGNQVKCFRTQLPRSNPFYGYSLAGGGGDEAESDEEESGGVEGGGDDGEEADNEEEDDDGEEEETGEEPSGEETPSEVATTERSNGATTTGEPNGPAAPLNCNSHPSSARKGNAKGINRDADYLTLLMQKDKNKFDEQMEYLFCCRICGIPCEEKRGRHRECSERRHVIFREKKIYISDEEDCVSSSSESWSSSGGGQGEEQSDGQGEQLNGQGEQLNGQEEQEGEEEQLDGQPDAQPDGQLDGKREGGDLDRSEMNAFEQIQREVLGRRSIDRVFLSYCSKLRRFPRQFIRYSYKGEALLSSSEATNSNQNNVFDESLRVTFCSGRSPKKQLSSPGGGNPNGIVPPQCHICKRKKVFEFQVLSTVINYLEVKKNVMTTEDPLSNLKFTHISVYTCERNCDAYDVNNVQGRQGRADTSRYIQEYASVQAE</sequence>
<evidence type="ECO:0000313" key="3">
    <source>
        <dbReference type="EMBL" id="EDL43569.1"/>
    </source>
</evidence>
<name>A5KAH0_PLAVS</name>
<dbReference type="STRING" id="126793.A5KAH0"/>
<dbReference type="PANTHER" id="PTHR12298:SF4">
    <property type="entry name" value="PROGRAMMED CELL DEATH PROTEIN 2"/>
    <property type="match status" value="1"/>
</dbReference>
<reference evidence="3 4" key="1">
    <citation type="journal article" date="2008" name="Nature">
        <title>Comparative genomics of the neglected human malaria parasite Plasmodium vivax.</title>
        <authorList>
            <person name="Carlton J.M."/>
            <person name="Adams J.H."/>
            <person name="Silva J.C."/>
            <person name="Bidwell S.L."/>
            <person name="Lorenzi H."/>
            <person name="Caler E."/>
            <person name="Crabtree J."/>
            <person name="Angiuoli S.V."/>
            <person name="Merino E.F."/>
            <person name="Amedeo P."/>
            <person name="Cheng Q."/>
            <person name="Coulson R.M."/>
            <person name="Crabb B.S."/>
            <person name="Del Portillo H.A."/>
            <person name="Essien K."/>
            <person name="Feldblyum T.V."/>
            <person name="Fernandez-Becerra C."/>
            <person name="Gilson P.R."/>
            <person name="Gueye A.H."/>
            <person name="Guo X."/>
            <person name="Kang'a S."/>
            <person name="Kooij T.W."/>
            <person name="Korsinczky M."/>
            <person name="Meyer E.V."/>
            <person name="Nene V."/>
            <person name="Paulsen I."/>
            <person name="White O."/>
            <person name="Ralph S.A."/>
            <person name="Ren Q."/>
            <person name="Sargeant T.J."/>
            <person name="Salzberg S.L."/>
            <person name="Stoeckert C.J."/>
            <person name="Sullivan S.A."/>
            <person name="Yamamoto M.M."/>
            <person name="Hoffman S.L."/>
            <person name="Wortman J.R."/>
            <person name="Gardner M.J."/>
            <person name="Galinski M.R."/>
            <person name="Barnwell J.W."/>
            <person name="Fraser-Liggett C.M."/>
        </authorList>
    </citation>
    <scope>NUCLEOTIDE SEQUENCE [LARGE SCALE GENOMIC DNA]</scope>
    <source>
        <strain evidence="3 4">Salvador I</strain>
    </source>
</reference>
<protein>
    <recommendedName>
        <fullName evidence="2">Programmed cell death protein 2 C-terminal domain-containing protein</fullName>
    </recommendedName>
</protein>
<dbReference type="Pfam" id="PF04194">
    <property type="entry name" value="PDCD2_C"/>
    <property type="match status" value="1"/>
</dbReference>
<evidence type="ECO:0000259" key="2">
    <source>
        <dbReference type="Pfam" id="PF04194"/>
    </source>
</evidence>
<feature type="compositionally biased region" description="Polar residues" evidence="1">
    <location>
        <begin position="166"/>
        <end position="179"/>
    </location>
</feature>
<dbReference type="AlphaFoldDB" id="A5KAH0"/>
<feature type="region of interest" description="Disordered" evidence="1">
    <location>
        <begin position="273"/>
        <end position="342"/>
    </location>
</feature>
<dbReference type="PhylomeDB" id="A5KAH0"/>
<dbReference type="PANTHER" id="PTHR12298">
    <property type="entry name" value="PCDC2 PROGRAMMED CELL DEATH PROTEIN 2 -RELATED"/>
    <property type="match status" value="1"/>
</dbReference>
<organism evidence="3 4">
    <name type="scientific">Plasmodium vivax (strain Salvador I)</name>
    <dbReference type="NCBI Taxonomy" id="126793"/>
    <lineage>
        <taxon>Eukaryota</taxon>
        <taxon>Sar</taxon>
        <taxon>Alveolata</taxon>
        <taxon>Apicomplexa</taxon>
        <taxon>Aconoidasida</taxon>
        <taxon>Haemosporida</taxon>
        <taxon>Plasmodiidae</taxon>
        <taxon>Plasmodium</taxon>
        <taxon>Plasmodium (Plasmodium)</taxon>
    </lineage>
</organism>
<feature type="region of interest" description="Disordered" evidence="1">
    <location>
        <begin position="110"/>
        <end position="202"/>
    </location>
</feature>
<dbReference type="OMA" id="CGDQVKC"/>
<dbReference type="EMBL" id="AAKM01000015">
    <property type="protein sequence ID" value="EDL43569.1"/>
    <property type="molecule type" value="Genomic_DNA"/>
</dbReference>
<feature type="compositionally biased region" description="Low complexity" evidence="1">
    <location>
        <begin position="291"/>
        <end position="307"/>
    </location>
</feature>
<feature type="domain" description="Programmed cell death protein 2 C-terminal" evidence="2">
    <location>
        <begin position="360"/>
        <end position="515"/>
    </location>
</feature>
<evidence type="ECO:0000256" key="1">
    <source>
        <dbReference type="SAM" id="MobiDB-lite"/>
    </source>
</evidence>
<dbReference type="InParanoid" id="A5KAH0"/>
<feature type="compositionally biased region" description="Acidic residues" evidence="1">
    <location>
        <begin position="116"/>
        <end position="162"/>
    </location>
</feature>
<dbReference type="GO" id="GO:0005737">
    <property type="term" value="C:cytoplasm"/>
    <property type="evidence" value="ECO:0007669"/>
    <property type="project" value="InterPro"/>
</dbReference>
<dbReference type="InterPro" id="IPR007320">
    <property type="entry name" value="PDCD2_C"/>
</dbReference>
<feature type="compositionally biased region" description="Basic and acidic residues" evidence="1">
    <location>
        <begin position="329"/>
        <end position="342"/>
    </location>
</feature>
<dbReference type="VEuPathDB" id="PlasmoDB:PVX_000615"/>
<accession>A5KAH0</accession>
<proteinExistence type="predicted"/>
<gene>
    <name evidence="3" type="ORF">PVX_000615</name>
</gene>
<feature type="compositionally biased region" description="Acidic residues" evidence="1">
    <location>
        <begin position="308"/>
        <end position="317"/>
    </location>
</feature>